<comment type="caution">
    <text evidence="3">The sequence shown here is derived from an EMBL/GenBank/DDBJ whole genome shotgun (WGS) entry which is preliminary data.</text>
</comment>
<keyword evidence="2" id="KW-0472">Membrane</keyword>
<dbReference type="InterPro" id="IPR008952">
    <property type="entry name" value="Tetraspanin_EC2_sf"/>
</dbReference>
<keyword evidence="2" id="KW-1133">Transmembrane helix</keyword>
<organism evidence="3 4">
    <name type="scientific">Elysia marginata</name>
    <dbReference type="NCBI Taxonomy" id="1093978"/>
    <lineage>
        <taxon>Eukaryota</taxon>
        <taxon>Metazoa</taxon>
        <taxon>Spiralia</taxon>
        <taxon>Lophotrochozoa</taxon>
        <taxon>Mollusca</taxon>
        <taxon>Gastropoda</taxon>
        <taxon>Heterobranchia</taxon>
        <taxon>Euthyneura</taxon>
        <taxon>Panpulmonata</taxon>
        <taxon>Sacoglossa</taxon>
        <taxon>Placobranchoidea</taxon>
        <taxon>Plakobranchidae</taxon>
        <taxon>Elysia</taxon>
    </lineage>
</organism>
<protein>
    <recommendedName>
        <fullName evidence="5">Tetraspanin</fullName>
    </recommendedName>
</protein>
<name>A0AAV4JAR9_9GAST</name>
<evidence type="ECO:0000313" key="4">
    <source>
        <dbReference type="Proteomes" id="UP000762676"/>
    </source>
</evidence>
<dbReference type="Proteomes" id="UP000762676">
    <property type="component" value="Unassembled WGS sequence"/>
</dbReference>
<feature type="region of interest" description="Disordered" evidence="1">
    <location>
        <begin position="305"/>
        <end position="334"/>
    </location>
</feature>
<dbReference type="SUPFAM" id="SSF48652">
    <property type="entry name" value="Tetraspanin"/>
    <property type="match status" value="1"/>
</dbReference>
<dbReference type="GO" id="GO:0016020">
    <property type="term" value="C:membrane"/>
    <property type="evidence" value="ECO:0007669"/>
    <property type="project" value="InterPro"/>
</dbReference>
<feature type="transmembrane region" description="Helical" evidence="2">
    <location>
        <begin position="121"/>
        <end position="141"/>
    </location>
</feature>
<keyword evidence="2" id="KW-0812">Transmembrane</keyword>
<feature type="transmembrane region" description="Helical" evidence="2">
    <location>
        <begin position="44"/>
        <end position="69"/>
    </location>
</feature>
<evidence type="ECO:0008006" key="5">
    <source>
        <dbReference type="Google" id="ProtNLM"/>
    </source>
</evidence>
<reference evidence="3 4" key="1">
    <citation type="journal article" date="2021" name="Elife">
        <title>Chloroplast acquisition without the gene transfer in kleptoplastic sea slugs, Plakobranchus ocellatus.</title>
        <authorList>
            <person name="Maeda T."/>
            <person name="Takahashi S."/>
            <person name="Yoshida T."/>
            <person name="Shimamura S."/>
            <person name="Takaki Y."/>
            <person name="Nagai Y."/>
            <person name="Toyoda A."/>
            <person name="Suzuki Y."/>
            <person name="Arimoto A."/>
            <person name="Ishii H."/>
            <person name="Satoh N."/>
            <person name="Nishiyama T."/>
            <person name="Hasebe M."/>
            <person name="Maruyama T."/>
            <person name="Minagawa J."/>
            <person name="Obokata J."/>
            <person name="Shigenobu S."/>
        </authorList>
    </citation>
    <scope>NUCLEOTIDE SEQUENCE [LARGE SCALE GENOMIC DNA]</scope>
</reference>
<feature type="transmembrane region" description="Helical" evidence="2">
    <location>
        <begin position="358"/>
        <end position="382"/>
    </location>
</feature>
<accession>A0AAV4JAR9</accession>
<proteinExistence type="predicted"/>
<dbReference type="EMBL" id="BMAT01006669">
    <property type="protein sequence ID" value="GFS17691.1"/>
    <property type="molecule type" value="Genomic_DNA"/>
</dbReference>
<sequence length="476" mass="52944">MYPGHNTVDHPIQERPSNMARFFHNSLRIPHIQNATERVRVMRFFLRGFSIGYLLLQSCVISIALLVRFKLGFPIQCRGFPEKVYAPTYTLVGMASAMWVVLVWGLVRIGSLRKSGHIKGVCVAYLALNVAQFFVILVSRLHSSGYSNRSLLQNYAHVFSNECLKRIQMKEKCCGFYNYTEWLEASRSGRPGKCLITKVESSDPEQIRPQLNHELYSNSVFPSSCWCARKASSNCLKVIYKSVNSNETGSLLTSHIKVNTSNLSSTEEPPWVDGTGTEVVKIANETSQTNPTTFISLDTNTVTTSATGTIPGSLTTEHPAKPRPQPDPELHATPTDHAHIYRKPCIDSLLEHFMTVDISAAATAVVSSSASLAFFIFGYFLIHNLEGTVTVSDIYRTPAATRQGDNSAQSRIKEENLPSSSSQPRDANSVAVLSLLASSNKTISEHDLSHFRVNILRPKHQEKPLDEKDIHASFPE</sequence>
<gene>
    <name evidence="3" type="ORF">ElyMa_003245700</name>
</gene>
<keyword evidence="4" id="KW-1185">Reference proteome</keyword>
<evidence type="ECO:0000313" key="3">
    <source>
        <dbReference type="EMBL" id="GFS17691.1"/>
    </source>
</evidence>
<dbReference type="AlphaFoldDB" id="A0AAV4JAR9"/>
<feature type="region of interest" description="Disordered" evidence="1">
    <location>
        <begin position="401"/>
        <end position="425"/>
    </location>
</feature>
<evidence type="ECO:0000256" key="1">
    <source>
        <dbReference type="SAM" id="MobiDB-lite"/>
    </source>
</evidence>
<feature type="transmembrane region" description="Helical" evidence="2">
    <location>
        <begin position="89"/>
        <end position="109"/>
    </location>
</feature>
<evidence type="ECO:0000256" key="2">
    <source>
        <dbReference type="SAM" id="Phobius"/>
    </source>
</evidence>
<feature type="compositionally biased region" description="Basic and acidic residues" evidence="1">
    <location>
        <begin position="318"/>
        <end position="334"/>
    </location>
</feature>
<feature type="compositionally biased region" description="Polar residues" evidence="1">
    <location>
        <begin position="305"/>
        <end position="316"/>
    </location>
</feature>